<proteinExistence type="predicted"/>
<gene>
    <name evidence="1" type="ORF">VN97_g3027</name>
</gene>
<evidence type="ECO:0000313" key="1">
    <source>
        <dbReference type="EMBL" id="KAJ9490226.1"/>
    </source>
</evidence>
<keyword evidence="2" id="KW-1185">Reference proteome</keyword>
<reference evidence="1" key="2">
    <citation type="journal article" date="2016" name="Fungal Biol.">
        <title>Ochratoxin A production by Penicillium thymicola.</title>
        <authorList>
            <person name="Nguyen H.D.T."/>
            <person name="McMullin D.R."/>
            <person name="Ponomareva E."/>
            <person name="Riley R."/>
            <person name="Pomraning K.R."/>
            <person name="Baker S.E."/>
            <person name="Seifert K.A."/>
        </authorList>
    </citation>
    <scope>NUCLEOTIDE SEQUENCE</scope>
    <source>
        <strain evidence="1">DAOM 180753</strain>
    </source>
</reference>
<comment type="caution">
    <text evidence="1">The sequence shown here is derived from an EMBL/GenBank/DDBJ whole genome shotgun (WGS) entry which is preliminary data.</text>
</comment>
<reference evidence="1" key="1">
    <citation type="submission" date="2015-06" db="EMBL/GenBank/DDBJ databases">
        <authorList>
            <person name="Nguyen H."/>
        </authorList>
    </citation>
    <scope>NUCLEOTIDE SEQUENCE</scope>
    <source>
        <strain evidence="1">DAOM 180753</strain>
    </source>
</reference>
<organism evidence="1 2">
    <name type="scientific">Penicillium thymicola</name>
    <dbReference type="NCBI Taxonomy" id="293382"/>
    <lineage>
        <taxon>Eukaryota</taxon>
        <taxon>Fungi</taxon>
        <taxon>Dikarya</taxon>
        <taxon>Ascomycota</taxon>
        <taxon>Pezizomycotina</taxon>
        <taxon>Eurotiomycetes</taxon>
        <taxon>Eurotiomycetidae</taxon>
        <taxon>Eurotiales</taxon>
        <taxon>Aspergillaceae</taxon>
        <taxon>Penicillium</taxon>
    </lineage>
</organism>
<dbReference type="Proteomes" id="UP001227192">
    <property type="component" value="Unassembled WGS sequence"/>
</dbReference>
<dbReference type="AlphaFoldDB" id="A0AAI9XAM2"/>
<accession>A0AAI9XAM2</accession>
<dbReference type="EMBL" id="LACB01000062">
    <property type="protein sequence ID" value="KAJ9490226.1"/>
    <property type="molecule type" value="Genomic_DNA"/>
</dbReference>
<name>A0AAI9XAM2_PENTH</name>
<sequence>MEIMSNLHRWDECIFDEPVNSNPIPNLVHKIALHILPLAGANFDSGRICDLVQKAQYICPEQVSYPSMYALVVIKGLELSEEEEKTGEGEGTDLDNTGLLGNALPRLLRVVRKGVDPERRALFSETLEYVCMDHITTQTKAQKHANTDMLEMSVLPPESMIGYVMSRRP</sequence>
<protein>
    <submittedName>
        <fullName evidence="1">Uncharacterized protein</fullName>
    </submittedName>
</protein>
<evidence type="ECO:0000313" key="2">
    <source>
        <dbReference type="Proteomes" id="UP001227192"/>
    </source>
</evidence>